<dbReference type="Pfam" id="PF00512">
    <property type="entry name" value="HisKA"/>
    <property type="match status" value="1"/>
</dbReference>
<dbReference type="EMBL" id="QBUD01000004">
    <property type="protein sequence ID" value="PUB15457.1"/>
    <property type="molecule type" value="Genomic_DNA"/>
</dbReference>
<evidence type="ECO:0000256" key="2">
    <source>
        <dbReference type="ARBA" id="ARBA00012438"/>
    </source>
</evidence>
<dbReference type="SUPFAM" id="SSF47384">
    <property type="entry name" value="Homodimeric domain of signal transducing histidine kinase"/>
    <property type="match status" value="1"/>
</dbReference>
<dbReference type="GO" id="GO:0000156">
    <property type="term" value="F:phosphorelay response regulator activity"/>
    <property type="evidence" value="ECO:0007669"/>
    <property type="project" value="TreeGrafter"/>
</dbReference>
<evidence type="ECO:0000256" key="1">
    <source>
        <dbReference type="ARBA" id="ARBA00000085"/>
    </source>
</evidence>
<dbReference type="GO" id="GO:0030295">
    <property type="term" value="F:protein kinase activator activity"/>
    <property type="evidence" value="ECO:0007669"/>
    <property type="project" value="TreeGrafter"/>
</dbReference>
<dbReference type="InterPro" id="IPR050351">
    <property type="entry name" value="BphY/WalK/GraS-like"/>
</dbReference>
<feature type="domain" description="Histidine kinase" evidence="7">
    <location>
        <begin position="126"/>
        <end position="342"/>
    </location>
</feature>
<dbReference type="EC" id="2.7.13.3" evidence="2"/>
<evidence type="ECO:0000313" key="9">
    <source>
        <dbReference type="Proteomes" id="UP000244523"/>
    </source>
</evidence>
<dbReference type="InterPro" id="IPR036890">
    <property type="entry name" value="HATPase_C_sf"/>
</dbReference>
<dbReference type="GO" id="GO:0000155">
    <property type="term" value="F:phosphorelay sensor kinase activity"/>
    <property type="evidence" value="ECO:0007669"/>
    <property type="project" value="InterPro"/>
</dbReference>
<dbReference type="SMART" id="SM00387">
    <property type="entry name" value="HATPase_c"/>
    <property type="match status" value="1"/>
</dbReference>
<dbReference type="PANTHER" id="PTHR42878">
    <property type="entry name" value="TWO-COMPONENT HISTIDINE KINASE"/>
    <property type="match status" value="1"/>
</dbReference>
<comment type="catalytic activity">
    <reaction evidence="1">
        <text>ATP + protein L-histidine = ADP + protein N-phospho-L-histidine.</text>
        <dbReference type="EC" id="2.7.13.3"/>
    </reaction>
</comment>
<dbReference type="PROSITE" id="PS50109">
    <property type="entry name" value="HIS_KIN"/>
    <property type="match status" value="1"/>
</dbReference>
<keyword evidence="6" id="KW-0472">Membrane</keyword>
<evidence type="ECO:0000259" key="7">
    <source>
        <dbReference type="PROSITE" id="PS50109"/>
    </source>
</evidence>
<gene>
    <name evidence="8" type="ORF">C8N45_10477</name>
</gene>
<evidence type="ECO:0000256" key="5">
    <source>
        <dbReference type="ARBA" id="ARBA00022777"/>
    </source>
</evidence>
<dbReference type="InterPro" id="IPR003661">
    <property type="entry name" value="HisK_dim/P_dom"/>
</dbReference>
<proteinExistence type="predicted"/>
<dbReference type="SMART" id="SM00388">
    <property type="entry name" value="HisKA"/>
    <property type="match status" value="1"/>
</dbReference>
<evidence type="ECO:0000256" key="3">
    <source>
        <dbReference type="ARBA" id="ARBA00022553"/>
    </source>
</evidence>
<keyword evidence="3" id="KW-0597">Phosphoprotein</keyword>
<keyword evidence="4" id="KW-0808">Transferase</keyword>
<protein>
    <recommendedName>
        <fullName evidence="2">histidine kinase</fullName>
        <ecNumber evidence="2">2.7.13.3</ecNumber>
    </recommendedName>
</protein>
<accession>A0A2T6KIC4</accession>
<dbReference type="InterPro" id="IPR036097">
    <property type="entry name" value="HisK_dim/P_sf"/>
</dbReference>
<evidence type="ECO:0000256" key="4">
    <source>
        <dbReference type="ARBA" id="ARBA00022679"/>
    </source>
</evidence>
<comment type="caution">
    <text evidence="8">The sequence shown here is derived from an EMBL/GenBank/DDBJ whole genome shotgun (WGS) entry which is preliminary data.</text>
</comment>
<dbReference type="InterPro" id="IPR003594">
    <property type="entry name" value="HATPase_dom"/>
</dbReference>
<keyword evidence="6" id="KW-0812">Transmembrane</keyword>
<organism evidence="8 9">
    <name type="scientific">Yoonia sediminilitoris</name>
    <dbReference type="NCBI Taxonomy" id="1286148"/>
    <lineage>
        <taxon>Bacteria</taxon>
        <taxon>Pseudomonadati</taxon>
        <taxon>Pseudomonadota</taxon>
        <taxon>Alphaproteobacteria</taxon>
        <taxon>Rhodobacterales</taxon>
        <taxon>Paracoccaceae</taxon>
        <taxon>Yoonia</taxon>
    </lineage>
</organism>
<dbReference type="AlphaFoldDB" id="A0A2T6KIC4"/>
<dbReference type="SUPFAM" id="SSF55874">
    <property type="entry name" value="ATPase domain of HSP90 chaperone/DNA topoisomerase II/histidine kinase"/>
    <property type="match status" value="1"/>
</dbReference>
<evidence type="ECO:0000313" key="8">
    <source>
        <dbReference type="EMBL" id="PUB15457.1"/>
    </source>
</evidence>
<dbReference type="Proteomes" id="UP000244523">
    <property type="component" value="Unassembled WGS sequence"/>
</dbReference>
<feature type="transmembrane region" description="Helical" evidence="6">
    <location>
        <begin position="60"/>
        <end position="81"/>
    </location>
</feature>
<keyword evidence="9" id="KW-1185">Reference proteome</keyword>
<dbReference type="PRINTS" id="PR00344">
    <property type="entry name" value="BCTRLSENSOR"/>
</dbReference>
<dbReference type="InterPro" id="IPR005467">
    <property type="entry name" value="His_kinase_dom"/>
</dbReference>
<sequence>MLSISEGSELIYDEYETTEPMFDPDPMFSDQILIDLYGRNRGFDIRTNLTFRQENSYSQLTFILFAGLLTEALIVFCLVVMARARTRAVRYAKHVTAALRQESAKLAETNRYLSSTNDELEQFSYAVSHNLKTPIRGIGGLTEMIEEDLEDYFASVDANPGVRSNLARIHERIDRMSRLTSSIMEYSRIGNQGDTGDPLDIKEAIDSMRVDFDLAPEQLQLTDDVGTIHVDTTNLRRVLENIVGNAVKYHVGTAALRINVRALRVGDRARLVVSDNGPGIDPKFHDRIFDVFQTLRTGDTPKSRGIGLSIVKKVVEFDGGKVELVSSIGTGAAFGFDWPIRKQLQSHAQPSEAA</sequence>
<dbReference type="Pfam" id="PF02518">
    <property type="entry name" value="HATPase_c"/>
    <property type="match status" value="1"/>
</dbReference>
<evidence type="ECO:0000256" key="6">
    <source>
        <dbReference type="SAM" id="Phobius"/>
    </source>
</evidence>
<dbReference type="InterPro" id="IPR004358">
    <property type="entry name" value="Sig_transdc_His_kin-like_C"/>
</dbReference>
<keyword evidence="6" id="KW-1133">Transmembrane helix</keyword>
<reference evidence="8 9" key="1">
    <citation type="submission" date="2018-04" db="EMBL/GenBank/DDBJ databases">
        <title>Genomic Encyclopedia of Archaeal and Bacterial Type Strains, Phase II (KMG-II): from individual species to whole genera.</title>
        <authorList>
            <person name="Goeker M."/>
        </authorList>
    </citation>
    <scope>NUCLEOTIDE SEQUENCE [LARGE SCALE GENOMIC DNA]</scope>
    <source>
        <strain evidence="8 9">DSM 29955</strain>
    </source>
</reference>
<name>A0A2T6KIC4_9RHOB</name>
<dbReference type="Gene3D" id="1.10.287.130">
    <property type="match status" value="1"/>
</dbReference>
<dbReference type="Gene3D" id="3.30.565.10">
    <property type="entry name" value="Histidine kinase-like ATPase, C-terminal domain"/>
    <property type="match status" value="1"/>
</dbReference>
<dbReference type="CDD" id="cd00082">
    <property type="entry name" value="HisKA"/>
    <property type="match status" value="1"/>
</dbReference>
<keyword evidence="5" id="KW-0418">Kinase</keyword>
<dbReference type="GO" id="GO:0007234">
    <property type="term" value="P:osmosensory signaling via phosphorelay pathway"/>
    <property type="evidence" value="ECO:0007669"/>
    <property type="project" value="TreeGrafter"/>
</dbReference>
<dbReference type="PANTHER" id="PTHR42878:SF15">
    <property type="entry name" value="BACTERIOPHYTOCHROME"/>
    <property type="match status" value="1"/>
</dbReference>